<gene>
    <name evidence="7" type="ORF">QYM36_005846</name>
</gene>
<evidence type="ECO:0000256" key="3">
    <source>
        <dbReference type="ARBA" id="ARBA00022964"/>
    </source>
</evidence>
<dbReference type="InterPro" id="IPR006620">
    <property type="entry name" value="Pro_4_hyd_alph"/>
</dbReference>
<accession>A0AA88HZ85</accession>
<reference evidence="7" key="1">
    <citation type="submission" date="2023-07" db="EMBL/GenBank/DDBJ databases">
        <title>Chromosome-level genome assembly of Artemia franciscana.</title>
        <authorList>
            <person name="Jo E."/>
        </authorList>
    </citation>
    <scope>NUCLEOTIDE SEQUENCE</scope>
    <source>
        <tissue evidence="7">Whole body</tissue>
    </source>
</reference>
<dbReference type="GO" id="GO:0006449">
    <property type="term" value="P:regulation of translational termination"/>
    <property type="evidence" value="ECO:0007669"/>
    <property type="project" value="TreeGrafter"/>
</dbReference>
<dbReference type="PANTHER" id="PTHR12117:SF0">
    <property type="entry name" value="PROLYL 3-HYDROXYLASE OGFOD1"/>
    <property type="match status" value="1"/>
</dbReference>
<name>A0AA88HZ85_ARTSF</name>
<evidence type="ECO:0000313" key="7">
    <source>
        <dbReference type="EMBL" id="KAK2718640.1"/>
    </source>
</evidence>
<keyword evidence="3" id="KW-0223">Dioxygenase</keyword>
<dbReference type="Pfam" id="PF13661">
    <property type="entry name" value="2OG-FeII_Oxy_4"/>
    <property type="match status" value="1"/>
</dbReference>
<evidence type="ECO:0000256" key="4">
    <source>
        <dbReference type="ARBA" id="ARBA00023002"/>
    </source>
</evidence>
<dbReference type="Proteomes" id="UP001187531">
    <property type="component" value="Unassembled WGS sequence"/>
</dbReference>
<keyword evidence="2" id="KW-0847">Vitamin C</keyword>
<proteinExistence type="predicted"/>
<evidence type="ECO:0000256" key="5">
    <source>
        <dbReference type="SAM" id="MobiDB-lite"/>
    </source>
</evidence>
<evidence type="ECO:0000256" key="2">
    <source>
        <dbReference type="ARBA" id="ARBA00022896"/>
    </source>
</evidence>
<dbReference type="InterPro" id="IPR019601">
    <property type="entry name" value="Oxoglutarate/Fe-dep_Oase_C"/>
</dbReference>
<dbReference type="InterPro" id="IPR039558">
    <property type="entry name" value="TPA1/OFD1_N"/>
</dbReference>
<organism evidence="7 8">
    <name type="scientific">Artemia franciscana</name>
    <name type="common">Brine shrimp</name>
    <name type="synonym">Artemia sanfranciscana</name>
    <dbReference type="NCBI Taxonomy" id="6661"/>
    <lineage>
        <taxon>Eukaryota</taxon>
        <taxon>Metazoa</taxon>
        <taxon>Ecdysozoa</taxon>
        <taxon>Arthropoda</taxon>
        <taxon>Crustacea</taxon>
        <taxon>Branchiopoda</taxon>
        <taxon>Anostraca</taxon>
        <taxon>Artemiidae</taxon>
        <taxon>Artemia</taxon>
    </lineage>
</organism>
<evidence type="ECO:0000313" key="8">
    <source>
        <dbReference type="Proteomes" id="UP001187531"/>
    </source>
</evidence>
<dbReference type="PANTHER" id="PTHR12117">
    <property type="entry name" value="HISTONE ACETYLTRANSFERASE COMPLEX"/>
    <property type="match status" value="1"/>
</dbReference>
<evidence type="ECO:0000256" key="1">
    <source>
        <dbReference type="ARBA" id="ARBA00001961"/>
    </source>
</evidence>
<dbReference type="GO" id="GO:0005737">
    <property type="term" value="C:cytoplasm"/>
    <property type="evidence" value="ECO:0007669"/>
    <property type="project" value="TreeGrafter"/>
</dbReference>
<dbReference type="GO" id="GO:0031543">
    <property type="term" value="F:peptidyl-proline dioxygenase activity"/>
    <property type="evidence" value="ECO:0007669"/>
    <property type="project" value="TreeGrafter"/>
</dbReference>
<sequence length="387" mass="44313">MIRHAACEKFKSFWECPLEDGQNEGVFSKPFKHLILPDFIEDVETLSSIQKQLLSLDFHEKSNDLYKFRQSSDLKNVESGPVSELKNNLYNQFRKWLIEVTGIKLNATVDVSCAQYSSTDVLLCHDDELEGRRIAFIFYLVDENWTADDGGTLDLYSSDEHGDPVKIAKRIIPKKNTLVLFEVTPISYHQVSEVLSEKVRLSVSGWFHGSSLPRPPLRLEKPSQPEKPEILEQEDYFDWINSSYMNPEAQGDIQEHFEQNSEIQLQDFLNENIQKALREALCTSDDIQWEDMGPPNKRSYGVSKNTNSIMERTRDFFSSELMLLLLSNMTGLRLHPLAPESDEDDEVAVCQESEDGASGSKRKSRPDESQSKKTKLGEYVFLNGLLN</sequence>
<dbReference type="GO" id="GO:0031418">
    <property type="term" value="F:L-ascorbic acid binding"/>
    <property type="evidence" value="ECO:0007669"/>
    <property type="project" value="UniProtKB-KW"/>
</dbReference>
<protein>
    <recommendedName>
        <fullName evidence="6">Prolyl 4-hydroxylase alpha subunit domain-containing protein</fullName>
    </recommendedName>
</protein>
<comment type="cofactor">
    <cofactor evidence="1">
        <name>L-ascorbate</name>
        <dbReference type="ChEBI" id="CHEBI:38290"/>
    </cofactor>
</comment>
<dbReference type="EMBL" id="JAVRJZ010000009">
    <property type="protein sequence ID" value="KAK2718640.1"/>
    <property type="molecule type" value="Genomic_DNA"/>
</dbReference>
<feature type="compositionally biased region" description="Acidic residues" evidence="5">
    <location>
        <begin position="340"/>
        <end position="355"/>
    </location>
</feature>
<keyword evidence="8" id="KW-1185">Reference proteome</keyword>
<feature type="domain" description="Prolyl 4-hydroxylase alpha subunit" evidence="6">
    <location>
        <begin position="31"/>
        <end position="208"/>
    </location>
</feature>
<comment type="caution">
    <text evidence="7">The sequence shown here is derived from an EMBL/GenBank/DDBJ whole genome shotgun (WGS) entry which is preliminary data.</text>
</comment>
<feature type="region of interest" description="Disordered" evidence="5">
    <location>
        <begin position="336"/>
        <end position="375"/>
    </location>
</feature>
<dbReference type="Pfam" id="PF10637">
    <property type="entry name" value="Ofd1_CTDD"/>
    <property type="match status" value="1"/>
</dbReference>
<dbReference type="Gene3D" id="2.60.120.620">
    <property type="entry name" value="q2cbj1_9rhob like domain"/>
    <property type="match status" value="2"/>
</dbReference>
<evidence type="ECO:0000259" key="6">
    <source>
        <dbReference type="SMART" id="SM00702"/>
    </source>
</evidence>
<dbReference type="GO" id="GO:0005506">
    <property type="term" value="F:iron ion binding"/>
    <property type="evidence" value="ECO:0007669"/>
    <property type="project" value="InterPro"/>
</dbReference>
<dbReference type="SMART" id="SM00702">
    <property type="entry name" value="P4Hc"/>
    <property type="match status" value="1"/>
</dbReference>
<dbReference type="AlphaFoldDB" id="A0AA88HZ85"/>
<keyword evidence="4" id="KW-0560">Oxidoreductase</keyword>
<dbReference type="InterPro" id="IPR051842">
    <property type="entry name" value="uS12_prolyl_hydroxylase"/>
</dbReference>